<dbReference type="GO" id="GO:0033767">
    <property type="term" value="F:4-hydroxyacetophenone monooxygenase activity"/>
    <property type="evidence" value="ECO:0007669"/>
    <property type="project" value="UniProtKB-EC"/>
</dbReference>
<dbReference type="Pfam" id="PF13738">
    <property type="entry name" value="Pyr_redox_3"/>
    <property type="match status" value="1"/>
</dbReference>
<dbReference type="Proteomes" id="UP000294952">
    <property type="component" value="Unassembled WGS sequence"/>
</dbReference>
<protein>
    <submittedName>
        <fullName evidence="1">4-hydroxyacetophenone monooxygenase</fullName>
        <ecNumber evidence="1">1.14.13.84</ecNumber>
    </submittedName>
    <submittedName>
        <fullName evidence="2">NAD(P)/FAD-dependent oxidoreductase</fullName>
    </submittedName>
</protein>
<dbReference type="RefSeq" id="WP_048423460.1">
    <property type="nucleotide sequence ID" value="NZ_CALTXN010000006.1"/>
</dbReference>
<evidence type="ECO:0000313" key="2">
    <source>
        <dbReference type="EMBL" id="TDL12307.1"/>
    </source>
</evidence>
<evidence type="ECO:0000313" key="4">
    <source>
        <dbReference type="Proteomes" id="UP000294952"/>
    </source>
</evidence>
<keyword evidence="1" id="KW-0560">Oxidoreductase</keyword>
<dbReference type="PRINTS" id="PR00368">
    <property type="entry name" value="FADPNR"/>
</dbReference>
<dbReference type="EMBL" id="JYNU01000014">
    <property type="protein sequence ID" value="KMO76207.1"/>
    <property type="molecule type" value="Genomic_DNA"/>
</dbReference>
<dbReference type="Proteomes" id="UP000036313">
    <property type="component" value="Unassembled WGS sequence"/>
</dbReference>
<evidence type="ECO:0000313" key="1">
    <source>
        <dbReference type="EMBL" id="KMO76207.1"/>
    </source>
</evidence>
<dbReference type="InterPro" id="IPR036188">
    <property type="entry name" value="FAD/NAD-bd_sf"/>
</dbReference>
<name>A0A0J6W3G1_9MYCO</name>
<dbReference type="PRINTS" id="PR00411">
    <property type="entry name" value="PNDRDTASEI"/>
</dbReference>
<accession>A0A0J6W3G1</accession>
<dbReference type="SUPFAM" id="SSF51905">
    <property type="entry name" value="FAD/NAD(P)-binding domain"/>
    <property type="match status" value="2"/>
</dbReference>
<dbReference type="Gene3D" id="3.50.50.60">
    <property type="entry name" value="FAD/NAD(P)-binding domain"/>
    <property type="match status" value="2"/>
</dbReference>
<dbReference type="InterPro" id="IPR051209">
    <property type="entry name" value="FAD-bind_Monooxygenase_sf"/>
</dbReference>
<keyword evidence="1" id="KW-0503">Monooxygenase</keyword>
<organism evidence="1 3">
    <name type="scientific">Mycolicibacterium obuense</name>
    <dbReference type="NCBI Taxonomy" id="1807"/>
    <lineage>
        <taxon>Bacteria</taxon>
        <taxon>Bacillati</taxon>
        <taxon>Actinomycetota</taxon>
        <taxon>Actinomycetes</taxon>
        <taxon>Mycobacteriales</taxon>
        <taxon>Mycobacteriaceae</taxon>
        <taxon>Mycolicibacterium</taxon>
    </lineage>
</organism>
<dbReference type="PANTHER" id="PTHR42877:SF4">
    <property type="entry name" value="FAD_NAD(P)-BINDING DOMAIN-CONTAINING PROTEIN-RELATED"/>
    <property type="match status" value="1"/>
</dbReference>
<dbReference type="AlphaFoldDB" id="A0A0J6W3G1"/>
<proteinExistence type="predicted"/>
<dbReference type="PANTHER" id="PTHR42877">
    <property type="entry name" value="L-ORNITHINE N(5)-MONOOXYGENASE-RELATED"/>
    <property type="match status" value="1"/>
</dbReference>
<evidence type="ECO:0000313" key="3">
    <source>
        <dbReference type="Proteomes" id="UP000036313"/>
    </source>
</evidence>
<dbReference type="EC" id="1.14.13.84" evidence="1"/>
<reference evidence="2 4" key="2">
    <citation type="submission" date="2019-01" db="EMBL/GenBank/DDBJ databases">
        <title>High-quality-draft genome sequences of five non-tuberculosis mycobacteriaceae isolated from a nosocomial environment.</title>
        <authorList>
            <person name="Tiago I."/>
            <person name="Alarico S."/>
            <person name="Pereira S.G."/>
            <person name="Coelho C."/>
            <person name="Maranha A."/>
            <person name="Empadinhas N."/>
        </authorList>
    </citation>
    <scope>NUCLEOTIDE SEQUENCE [LARGE SCALE GENOMIC DNA]</scope>
    <source>
        <strain evidence="2 4">22DIII</strain>
    </source>
</reference>
<dbReference type="EMBL" id="SDLP01000001">
    <property type="protein sequence ID" value="TDL12307.1"/>
    <property type="molecule type" value="Genomic_DNA"/>
</dbReference>
<gene>
    <name evidence="1" type="primary">hapE_2</name>
    <name evidence="2" type="ORF">EUA04_04925</name>
    <name evidence="1" type="ORF">MOBUDSM44075_02737</name>
</gene>
<comment type="caution">
    <text evidence="1">The sequence shown here is derived from an EMBL/GenBank/DDBJ whole genome shotgun (WGS) entry which is preliminary data.</text>
</comment>
<dbReference type="PATRIC" id="fig|1807.14.peg.2762"/>
<reference evidence="1 3" key="1">
    <citation type="journal article" date="2015" name="Genome Biol. Evol.">
        <title>Characterization of Three Mycobacterium spp. with Potential Use in Bioremediation by Genome Sequencing and Comparative Genomics.</title>
        <authorList>
            <person name="Das S."/>
            <person name="Pettersson B.M."/>
            <person name="Behra P.R."/>
            <person name="Ramesh M."/>
            <person name="Dasgupta S."/>
            <person name="Bhattacharya A."/>
            <person name="Kirsebom L.A."/>
        </authorList>
    </citation>
    <scope>NUCLEOTIDE SEQUENCE [LARGE SCALE GENOMIC DNA]</scope>
    <source>
        <strain evidence="1 3">DSM 44075</strain>
    </source>
</reference>
<sequence length="496" mass="56417">MTSVQYDAVIVGAGFAGIGAAIQLKRMGYENFVILDREDDLGGTWYVNHYPGLAVDVPTTTYSYFFEPNPNWSRLFSTGSEIKQYADDVADKYDVRRHMRFNVVVSGARWDDEAACWQVSLADGETLSARYLLTATGFLSQPRLPEIAGIETFEGRVLHTTDWDDSFDPAGRRIAVIGTGATAVQLIPELAKTAADLTVYQRTPIWVAPKLDFRISERTKRVFRRIPLAQRIVRAITDTIYEMMINVGVVHYRVPLNRRLNISAMDLCKINQFIQVRDKELRRRLTPDYDIGCKRPTFSNSYFRTFTKPHVHLQSDGIDHVTADGIVNADGTETVIDTLVLATGFDLWEANFPAIEVIGRDGRNLGKWWRENRFQAYQGVSMPYFPNYLSLASPYAFLGLNFFNTMEYQMRLMDRLFGELKRRGATTFEVTEAANAEYLDRMTELLGDSLWKLGNCVSSRSYYFNPHGEPSLLRPMSTSTAIREASEFPLSDYQIS</sequence>